<dbReference type="InterPro" id="IPR012547">
    <property type="entry name" value="PDDEXK_9"/>
</dbReference>
<dbReference type="Pfam" id="PF09820">
    <property type="entry name" value="AAA-ATPase_like"/>
    <property type="match status" value="1"/>
</dbReference>
<proteinExistence type="predicted"/>
<evidence type="ECO:0000259" key="1">
    <source>
        <dbReference type="Pfam" id="PF09820"/>
    </source>
</evidence>
<gene>
    <name evidence="2" type="ORF">KQP68_09515</name>
</gene>
<name>A0A412GH02_BACT4</name>
<dbReference type="Proteomes" id="UP001156218">
    <property type="component" value="Chromosome"/>
</dbReference>
<dbReference type="PANTHER" id="PTHR34825:SF1">
    <property type="entry name" value="AAA-ATPASE-LIKE DOMAIN-CONTAINING PROTEIN"/>
    <property type="match status" value="1"/>
</dbReference>
<dbReference type="EMBL" id="CP083680">
    <property type="protein sequence ID" value="UYU69128.1"/>
    <property type="molecule type" value="Genomic_DNA"/>
</dbReference>
<dbReference type="AlphaFoldDB" id="A0A412GH02"/>
<keyword evidence="2" id="KW-0067">ATP-binding</keyword>
<dbReference type="Pfam" id="PF08011">
    <property type="entry name" value="PDDEXK_9"/>
    <property type="match status" value="1"/>
</dbReference>
<dbReference type="PANTHER" id="PTHR34825">
    <property type="entry name" value="CONSERVED PROTEIN, WITH A WEAK D-GALACTARATE DEHYDRATASE/ALTRONATE HYDROLASE DOMAIN"/>
    <property type="match status" value="1"/>
</dbReference>
<accession>A0A412GH02</accession>
<feature type="domain" description="AAA-ATPase-like" evidence="1">
    <location>
        <begin position="9"/>
        <end position="205"/>
    </location>
</feature>
<sequence length="518" mass="59833">MDGIMRKLPIGIQTFAEIREENYLYVDKTAFVWRIANTGKPYFLSRPRRFGKSLLLSTFEAYFEGKKELFEGLTIAELEKEWKKYPVLHLDLNAEKYDSPQALVEILSRHLTQWEVKYGKGEDEETLSGRFAGVIRRASEQTGCGVVVLVDEYDKPLLQALGNDSLLDDYRKTLKAFYGVLKSSDRYLRFVFLTGVTKFAQVSVFSDLNQLNDISMKPQYATVCGITQRELEVTFAPELNRLAEANGLTYEETLNKMTALYDGYHFCEFAEGVFNPFSVLNVFDGYKFSNYWFQTGTPTFLVELLKESEYDLRTLIDGIEASASSFTEYRVDANNPIPLIYQSGYLTIKDYDKRFGNYLLKFPNDEVRYGFMDFLVPYYTSVVDDERGFYIGKFVRELESGEVDAFLNRLQAFFADFPYELSDATERHYQVVFYLVFKLMGQFTDAEVRSARGRADAVVKTPKYIYVFEFKLNGTAEQALQQIDEKGYLIPYQADGREVVKVGVEFSAEKRNIGRWLL</sequence>
<evidence type="ECO:0000313" key="3">
    <source>
        <dbReference type="Proteomes" id="UP001156218"/>
    </source>
</evidence>
<keyword evidence="2" id="KW-0547">Nucleotide-binding</keyword>
<dbReference type="RefSeq" id="WP_048695278.1">
    <property type="nucleotide sequence ID" value="NZ_CP083680.1"/>
</dbReference>
<protein>
    <submittedName>
        <fullName evidence="2">ATP-binding protein</fullName>
    </submittedName>
</protein>
<dbReference type="GO" id="GO:0005524">
    <property type="term" value="F:ATP binding"/>
    <property type="evidence" value="ECO:0007669"/>
    <property type="project" value="UniProtKB-KW"/>
</dbReference>
<evidence type="ECO:0000313" key="2">
    <source>
        <dbReference type="EMBL" id="UYU69128.1"/>
    </source>
</evidence>
<dbReference type="InterPro" id="IPR018631">
    <property type="entry name" value="AAA-ATPase-like_dom"/>
</dbReference>
<reference evidence="2 3" key="1">
    <citation type="submission" date="2021-06" db="EMBL/GenBank/DDBJ databases">
        <title>Interrogation of the integrated mobile genetic elements in gut-associated Bacteroides with a consensus prediction approach.</title>
        <authorList>
            <person name="Campbell D.E."/>
            <person name="Leigh J.R."/>
            <person name="Kim T."/>
            <person name="England W."/>
            <person name="Whitaker R.J."/>
            <person name="Degnan P.H."/>
        </authorList>
    </citation>
    <scope>NUCLEOTIDE SEQUENCE [LARGE SCALE GENOMIC DNA]</scope>
    <source>
        <strain evidence="2 3">WAL8669</strain>
    </source>
</reference>
<organism evidence="2 3">
    <name type="scientific">Bacteroides thetaiotaomicron</name>
    <dbReference type="NCBI Taxonomy" id="818"/>
    <lineage>
        <taxon>Bacteria</taxon>
        <taxon>Pseudomonadati</taxon>
        <taxon>Bacteroidota</taxon>
        <taxon>Bacteroidia</taxon>
        <taxon>Bacteroidales</taxon>
        <taxon>Bacteroidaceae</taxon>
        <taxon>Bacteroides</taxon>
    </lineage>
</organism>